<dbReference type="PANTHER" id="PTHR46599">
    <property type="entry name" value="PIGGYBAC TRANSPOSABLE ELEMENT-DERIVED PROTEIN 4"/>
    <property type="match status" value="1"/>
</dbReference>
<dbReference type="Proteomes" id="UP000198211">
    <property type="component" value="Unassembled WGS sequence"/>
</dbReference>
<accession>A0A225VWZ2</accession>
<dbReference type="Pfam" id="PF13843">
    <property type="entry name" value="DDE_Tnp_1_7"/>
    <property type="match status" value="1"/>
</dbReference>
<keyword evidence="4" id="KW-1185">Reference proteome</keyword>
<evidence type="ECO:0000256" key="1">
    <source>
        <dbReference type="SAM" id="MobiDB-lite"/>
    </source>
</evidence>
<dbReference type="AlphaFoldDB" id="A0A225VWZ2"/>
<comment type="caution">
    <text evidence="3">The sequence shown here is derived from an EMBL/GenBank/DDBJ whole genome shotgun (WGS) entry which is preliminary data.</text>
</comment>
<evidence type="ECO:0000313" key="3">
    <source>
        <dbReference type="EMBL" id="OWZ09852.1"/>
    </source>
</evidence>
<reference evidence="4" key="1">
    <citation type="submission" date="2017-03" db="EMBL/GenBank/DDBJ databases">
        <title>Phytopthora megakarya and P. palmivora, two closely related causual agents of cacao black pod achieved similar genome size and gene model numbers by different mechanisms.</title>
        <authorList>
            <person name="Ali S."/>
            <person name="Shao J."/>
            <person name="Larry D.J."/>
            <person name="Kronmiller B."/>
            <person name="Shen D."/>
            <person name="Strem M.D."/>
            <person name="Melnick R.L."/>
            <person name="Guiltinan M.J."/>
            <person name="Tyler B.M."/>
            <person name="Meinhardt L.W."/>
            <person name="Bailey B.A."/>
        </authorList>
    </citation>
    <scope>NUCLEOTIDE SEQUENCE [LARGE SCALE GENOMIC DNA]</scope>
    <source>
        <strain evidence="4">zdho120</strain>
    </source>
</reference>
<protein>
    <recommendedName>
        <fullName evidence="2">PiggyBac transposable element-derived protein domain-containing protein</fullName>
    </recommendedName>
</protein>
<organism evidence="3 4">
    <name type="scientific">Phytophthora megakarya</name>
    <dbReference type="NCBI Taxonomy" id="4795"/>
    <lineage>
        <taxon>Eukaryota</taxon>
        <taxon>Sar</taxon>
        <taxon>Stramenopiles</taxon>
        <taxon>Oomycota</taxon>
        <taxon>Peronosporomycetes</taxon>
        <taxon>Peronosporales</taxon>
        <taxon>Peronosporaceae</taxon>
        <taxon>Phytophthora</taxon>
    </lineage>
</organism>
<feature type="domain" description="PiggyBac transposable element-derived protein" evidence="2">
    <location>
        <begin position="326"/>
        <end position="449"/>
    </location>
</feature>
<feature type="region of interest" description="Disordered" evidence="1">
    <location>
        <begin position="1"/>
        <end position="37"/>
    </location>
</feature>
<evidence type="ECO:0000259" key="2">
    <source>
        <dbReference type="Pfam" id="PF13843"/>
    </source>
</evidence>
<dbReference type="OrthoDB" id="120672at2759"/>
<dbReference type="PANTHER" id="PTHR46599:SF3">
    <property type="entry name" value="PIGGYBAC TRANSPOSABLE ELEMENT-DERIVED PROTEIN 4"/>
    <property type="match status" value="1"/>
</dbReference>
<gene>
    <name evidence="3" type="ORF">PHMEG_00017379</name>
</gene>
<evidence type="ECO:0000313" key="4">
    <source>
        <dbReference type="Proteomes" id="UP000198211"/>
    </source>
</evidence>
<dbReference type="InterPro" id="IPR029526">
    <property type="entry name" value="PGBD"/>
</dbReference>
<name>A0A225VWZ2_9STRA</name>
<sequence length="471" mass="52714">MASDKASLKRMQTEGWKTDPATFPTAQGFPGLHNEEGRPTTAALTRAESPLEMFLFLTASGNMAWCGTGDEPLLRARTAGENGFQVSITEGVECNDNGTNFVKREACTFKNWSSRDFELYRLAAGAYNVPSYSTRLRSSGYYFGWGNSSGNREKFERIMWNLHFPDNRSASAQTDKALKVRPIAEDVSQRLHHTTGYLLRRGYGAFTKQVQPGAPVHEGQAASMRNEALHDMLCAVCILPEVFPRLRCADVFFKSQVAHAACDASIIVGYGAFTDITYMSVLPILDCVVEKAVEPRLKTRTLEMITPVLLQLQQNWNDVLPRKKKGLYYAVVTDRFYTSIQIILQFLEQAVYSVGSIQTKKTGFPTFLLQKKSKCPKHIPHDRTQLAVSMSVPQLSTMVWSDNPIVYMMGCGTSTSMLACGEKVTIPCPSAMKAYHQYVGGVDVHDQLRFQPILYNYRCVPANTTRVLLWD</sequence>
<proteinExistence type="predicted"/>
<dbReference type="EMBL" id="NBNE01002642">
    <property type="protein sequence ID" value="OWZ09852.1"/>
    <property type="molecule type" value="Genomic_DNA"/>
</dbReference>